<evidence type="ECO:0000313" key="8">
    <source>
        <dbReference type="EMBL" id="MFB9203633.1"/>
    </source>
</evidence>
<dbReference type="PANTHER" id="PTHR43289:SF34">
    <property type="entry name" value="SERINE_THREONINE-PROTEIN KINASE YBDM-RELATED"/>
    <property type="match status" value="1"/>
</dbReference>
<keyword evidence="1" id="KW-0808">Transferase</keyword>
<dbReference type="SMART" id="SM00220">
    <property type="entry name" value="S_TKc"/>
    <property type="match status" value="1"/>
</dbReference>
<sequence length="558" mass="58028">MSVQALQATDPSEIGGHRLLGRIGAGGMGVVYLARSRRRGLLAIKVIRHDPADAEAMERFRREAATLRGLRSPYVAPLVDARVTTPPYWLATAYVRGPTLLRAVSERGPLSYGLCLRLLAGLAAALADVHGHGVQHRDLKPHNVILSPEGPRLIDFGIARSPGQSTITTSGEIVGTPGYIAPEAVRREPITAAADVFALAGTIAYAATGRPPFGRGEPMAVLYSSLNADIDVGGVDPRLAELIGRCAARNPADRITADQVASLAANTAANTAGDAVGNAANAAGPWSWGDDEEYQALVGAVGLEEDVPTGAVTRRAGASWAGRALAAGAVLAAVGATAAIMLPRLTKPSTPNPSTATSTTTATIAPAGATPTSVATSPATPATASGDPGGGVVTQPPPGPAPTGPVRWSAVHGPRCVAEWFYADPAWRPVSGGWKRDGCEGAALALRVGNEPAHFNQGVNWYFDTRGGARCTIDVHIPDDPRSTGLAFYYLDDNNTNAPHLGPPVTVDQRAYRGRWAPLGTWTVPAPGRLTVLVGNQPVKADDTHEVTVSAARARCRW</sequence>
<evidence type="ECO:0000256" key="4">
    <source>
        <dbReference type="ARBA" id="ARBA00022840"/>
    </source>
</evidence>
<dbReference type="PANTHER" id="PTHR43289">
    <property type="entry name" value="MITOGEN-ACTIVATED PROTEIN KINASE KINASE KINASE 20-RELATED"/>
    <property type="match status" value="1"/>
</dbReference>
<dbReference type="CDD" id="cd14014">
    <property type="entry name" value="STKc_PknB_like"/>
    <property type="match status" value="1"/>
</dbReference>
<keyword evidence="9" id="KW-1185">Reference proteome</keyword>
<evidence type="ECO:0000256" key="1">
    <source>
        <dbReference type="ARBA" id="ARBA00022679"/>
    </source>
</evidence>
<gene>
    <name evidence="8" type="ORF">ACFFV7_20760</name>
</gene>
<feature type="domain" description="Protein kinase" evidence="7">
    <location>
        <begin position="17"/>
        <end position="269"/>
    </location>
</feature>
<proteinExistence type="predicted"/>
<evidence type="ECO:0000256" key="5">
    <source>
        <dbReference type="PROSITE-ProRule" id="PRU10141"/>
    </source>
</evidence>
<feature type="region of interest" description="Disordered" evidence="6">
    <location>
        <begin position="344"/>
        <end position="405"/>
    </location>
</feature>
<dbReference type="RefSeq" id="WP_189649295.1">
    <property type="nucleotide sequence ID" value="NZ_BMRC01000009.1"/>
</dbReference>
<organism evidence="8 9">
    <name type="scientific">Nonomuraea spiralis</name>
    <dbReference type="NCBI Taxonomy" id="46182"/>
    <lineage>
        <taxon>Bacteria</taxon>
        <taxon>Bacillati</taxon>
        <taxon>Actinomycetota</taxon>
        <taxon>Actinomycetes</taxon>
        <taxon>Streptosporangiales</taxon>
        <taxon>Streptosporangiaceae</taxon>
        <taxon>Nonomuraea</taxon>
    </lineage>
</organism>
<keyword evidence="3 8" id="KW-0418">Kinase</keyword>
<dbReference type="PROSITE" id="PS00108">
    <property type="entry name" value="PROTEIN_KINASE_ST"/>
    <property type="match status" value="1"/>
</dbReference>
<keyword evidence="2 5" id="KW-0547">Nucleotide-binding</keyword>
<feature type="compositionally biased region" description="Low complexity" evidence="6">
    <location>
        <begin position="346"/>
        <end position="386"/>
    </location>
</feature>
<evidence type="ECO:0000259" key="7">
    <source>
        <dbReference type="PROSITE" id="PS50011"/>
    </source>
</evidence>
<keyword evidence="4 5" id="KW-0067">ATP-binding</keyword>
<dbReference type="InterPro" id="IPR008271">
    <property type="entry name" value="Ser/Thr_kinase_AS"/>
</dbReference>
<evidence type="ECO:0000313" key="9">
    <source>
        <dbReference type="Proteomes" id="UP001589647"/>
    </source>
</evidence>
<dbReference type="Gene3D" id="1.10.510.10">
    <property type="entry name" value="Transferase(Phosphotransferase) domain 1"/>
    <property type="match status" value="1"/>
</dbReference>
<dbReference type="Pfam" id="PF00069">
    <property type="entry name" value="Pkinase"/>
    <property type="match status" value="1"/>
</dbReference>
<dbReference type="Proteomes" id="UP001589647">
    <property type="component" value="Unassembled WGS sequence"/>
</dbReference>
<dbReference type="SUPFAM" id="SSF56112">
    <property type="entry name" value="Protein kinase-like (PK-like)"/>
    <property type="match status" value="1"/>
</dbReference>
<protein>
    <submittedName>
        <fullName evidence="8">Protein kinase</fullName>
    </submittedName>
</protein>
<dbReference type="GO" id="GO:0016301">
    <property type="term" value="F:kinase activity"/>
    <property type="evidence" value="ECO:0007669"/>
    <property type="project" value="UniProtKB-KW"/>
</dbReference>
<dbReference type="PROSITE" id="PS00107">
    <property type="entry name" value="PROTEIN_KINASE_ATP"/>
    <property type="match status" value="1"/>
</dbReference>
<dbReference type="EMBL" id="JBHMEI010000015">
    <property type="protein sequence ID" value="MFB9203633.1"/>
    <property type="molecule type" value="Genomic_DNA"/>
</dbReference>
<evidence type="ECO:0000256" key="2">
    <source>
        <dbReference type="ARBA" id="ARBA00022741"/>
    </source>
</evidence>
<dbReference type="InterPro" id="IPR000719">
    <property type="entry name" value="Prot_kinase_dom"/>
</dbReference>
<dbReference type="InterPro" id="IPR017441">
    <property type="entry name" value="Protein_kinase_ATP_BS"/>
</dbReference>
<evidence type="ECO:0000256" key="6">
    <source>
        <dbReference type="SAM" id="MobiDB-lite"/>
    </source>
</evidence>
<dbReference type="Gene3D" id="3.30.200.20">
    <property type="entry name" value="Phosphorylase Kinase, domain 1"/>
    <property type="match status" value="1"/>
</dbReference>
<comment type="caution">
    <text evidence="8">The sequence shown here is derived from an EMBL/GenBank/DDBJ whole genome shotgun (WGS) entry which is preliminary data.</text>
</comment>
<dbReference type="InterPro" id="IPR011009">
    <property type="entry name" value="Kinase-like_dom_sf"/>
</dbReference>
<reference evidence="8 9" key="1">
    <citation type="submission" date="2024-09" db="EMBL/GenBank/DDBJ databases">
        <authorList>
            <person name="Sun Q."/>
            <person name="Mori K."/>
        </authorList>
    </citation>
    <scope>NUCLEOTIDE SEQUENCE [LARGE SCALE GENOMIC DNA]</scope>
    <source>
        <strain evidence="8 9">CCM 3426</strain>
    </source>
</reference>
<feature type="binding site" evidence="5">
    <location>
        <position position="45"/>
    </location>
    <ligand>
        <name>ATP</name>
        <dbReference type="ChEBI" id="CHEBI:30616"/>
    </ligand>
</feature>
<accession>A0ABV5IGG9</accession>
<name>A0ABV5IGG9_9ACTN</name>
<evidence type="ECO:0000256" key="3">
    <source>
        <dbReference type="ARBA" id="ARBA00022777"/>
    </source>
</evidence>
<dbReference type="PROSITE" id="PS50011">
    <property type="entry name" value="PROTEIN_KINASE_DOM"/>
    <property type="match status" value="1"/>
</dbReference>